<dbReference type="EMBL" id="JAENJH010000003">
    <property type="protein sequence ID" value="MBK1785807.1"/>
    <property type="molecule type" value="Genomic_DNA"/>
</dbReference>
<dbReference type="RefSeq" id="WP_200318824.1">
    <property type="nucleotide sequence ID" value="NZ_JAENJH010000003.1"/>
</dbReference>
<keyword evidence="4" id="KW-1185">Reference proteome</keyword>
<evidence type="ECO:0000256" key="2">
    <source>
        <dbReference type="SAM" id="Phobius"/>
    </source>
</evidence>
<reference evidence="3" key="1">
    <citation type="submission" date="2020-12" db="EMBL/GenBank/DDBJ databases">
        <title>Prauserella sp. ASG 168, a novel actinomycete isolated from cave rock.</title>
        <authorList>
            <person name="Suriyachadkun C."/>
        </authorList>
    </citation>
    <scope>NUCLEOTIDE SEQUENCE</scope>
    <source>
        <strain evidence="3">ASG 168</strain>
    </source>
</reference>
<dbReference type="Pfam" id="PF19690">
    <property type="entry name" value="DUF6191"/>
    <property type="match status" value="1"/>
</dbReference>
<dbReference type="AlphaFoldDB" id="A0A934QT18"/>
<evidence type="ECO:0000313" key="3">
    <source>
        <dbReference type="EMBL" id="MBK1785807.1"/>
    </source>
</evidence>
<dbReference type="InterPro" id="IPR045684">
    <property type="entry name" value="DUF6191"/>
</dbReference>
<dbReference type="Proteomes" id="UP000635245">
    <property type="component" value="Unassembled WGS sequence"/>
</dbReference>
<sequence length="96" mass="10993">MIAAFEWSIPGSVILLIAVATFESLRHRRRKRRGTPLATTYVNEFTALFYGTKRMELDHRDSMSMMRDEDAQGATPNGVDLDRGVVVLPQDRRERP</sequence>
<proteinExistence type="predicted"/>
<organism evidence="3 4">
    <name type="scientific">Prauserella cavernicola</name>
    <dbReference type="NCBI Taxonomy" id="2800127"/>
    <lineage>
        <taxon>Bacteria</taxon>
        <taxon>Bacillati</taxon>
        <taxon>Actinomycetota</taxon>
        <taxon>Actinomycetes</taxon>
        <taxon>Pseudonocardiales</taxon>
        <taxon>Pseudonocardiaceae</taxon>
        <taxon>Prauserella</taxon>
    </lineage>
</organism>
<accession>A0A934QT18</accession>
<gene>
    <name evidence="3" type="ORF">JHE00_15855</name>
</gene>
<evidence type="ECO:0000313" key="4">
    <source>
        <dbReference type="Proteomes" id="UP000635245"/>
    </source>
</evidence>
<comment type="caution">
    <text evidence="3">The sequence shown here is derived from an EMBL/GenBank/DDBJ whole genome shotgun (WGS) entry which is preliminary data.</text>
</comment>
<keyword evidence="2" id="KW-0472">Membrane</keyword>
<keyword evidence="2" id="KW-1133">Transmembrane helix</keyword>
<evidence type="ECO:0000256" key="1">
    <source>
        <dbReference type="SAM" id="MobiDB-lite"/>
    </source>
</evidence>
<name>A0A934QT18_9PSEU</name>
<protein>
    <submittedName>
        <fullName evidence="3">Uncharacterized protein</fullName>
    </submittedName>
</protein>
<feature type="region of interest" description="Disordered" evidence="1">
    <location>
        <begin position="67"/>
        <end position="96"/>
    </location>
</feature>
<keyword evidence="2" id="KW-0812">Transmembrane</keyword>
<feature type="transmembrane region" description="Helical" evidence="2">
    <location>
        <begin position="6"/>
        <end position="25"/>
    </location>
</feature>